<reference evidence="2" key="1">
    <citation type="journal article" date="2020" name="Stud. Mycol.">
        <title>101 Dothideomycetes genomes: a test case for predicting lifestyles and emergence of pathogens.</title>
        <authorList>
            <person name="Haridas S."/>
            <person name="Albert R."/>
            <person name="Binder M."/>
            <person name="Bloem J."/>
            <person name="Labutti K."/>
            <person name="Salamov A."/>
            <person name="Andreopoulos B."/>
            <person name="Baker S."/>
            <person name="Barry K."/>
            <person name="Bills G."/>
            <person name="Bluhm B."/>
            <person name="Cannon C."/>
            <person name="Castanera R."/>
            <person name="Culley D."/>
            <person name="Daum C."/>
            <person name="Ezra D."/>
            <person name="Gonzalez J."/>
            <person name="Henrissat B."/>
            <person name="Kuo A."/>
            <person name="Liang C."/>
            <person name="Lipzen A."/>
            <person name="Lutzoni F."/>
            <person name="Magnuson J."/>
            <person name="Mondo S."/>
            <person name="Nolan M."/>
            <person name="Ohm R."/>
            <person name="Pangilinan J."/>
            <person name="Park H.-J."/>
            <person name="Ramirez L."/>
            <person name="Alfaro M."/>
            <person name="Sun H."/>
            <person name="Tritt A."/>
            <person name="Yoshinaga Y."/>
            <person name="Zwiers L.-H."/>
            <person name="Turgeon B."/>
            <person name="Goodwin S."/>
            <person name="Spatafora J."/>
            <person name="Crous P."/>
            <person name="Grigoriev I."/>
        </authorList>
    </citation>
    <scope>NUCLEOTIDE SEQUENCE</scope>
    <source>
        <strain evidence="2">CBS 122681</strain>
    </source>
</reference>
<evidence type="ECO:0000313" key="2">
    <source>
        <dbReference type="EMBL" id="KAF2654158.1"/>
    </source>
</evidence>
<evidence type="ECO:0000256" key="1">
    <source>
        <dbReference type="SAM" id="MobiDB-lite"/>
    </source>
</evidence>
<name>A0A6A6T5P2_9PLEO</name>
<organism evidence="2 3">
    <name type="scientific">Lophiostoma macrostomum CBS 122681</name>
    <dbReference type="NCBI Taxonomy" id="1314788"/>
    <lineage>
        <taxon>Eukaryota</taxon>
        <taxon>Fungi</taxon>
        <taxon>Dikarya</taxon>
        <taxon>Ascomycota</taxon>
        <taxon>Pezizomycotina</taxon>
        <taxon>Dothideomycetes</taxon>
        <taxon>Pleosporomycetidae</taxon>
        <taxon>Pleosporales</taxon>
        <taxon>Lophiostomataceae</taxon>
        <taxon>Lophiostoma</taxon>
    </lineage>
</organism>
<feature type="region of interest" description="Disordered" evidence="1">
    <location>
        <begin position="53"/>
        <end position="77"/>
    </location>
</feature>
<keyword evidence="3" id="KW-1185">Reference proteome</keyword>
<dbReference type="Proteomes" id="UP000799324">
    <property type="component" value="Unassembled WGS sequence"/>
</dbReference>
<proteinExistence type="predicted"/>
<dbReference type="EMBL" id="MU004369">
    <property type="protein sequence ID" value="KAF2654158.1"/>
    <property type="molecule type" value="Genomic_DNA"/>
</dbReference>
<sequence>MPQGTVGHEILVVSDDDEAPVMKGGGSADDPIQLSEWITGNIISATEHGAFVDLDSDEEGPAPENQPPGKTAKLTREGADNVSRFIDVAGGSLKGATKAVAGVHQSRTPQVEKNGDDFGCEVIIISEDDDPESDYKYTQDWSSIKEEPTESVPELTFSQASEATATQDSLNHASDAFIATNVLVSRERLALQKQVTGVQAACGQVAKVGDDRQPEVIRSPRLWEKDLFSDQAEKTKMKKHLFFYTYGPRQLPHLTKVVQRYRSYAKGGMSRSECWLSTDP</sequence>
<evidence type="ECO:0000313" key="3">
    <source>
        <dbReference type="Proteomes" id="UP000799324"/>
    </source>
</evidence>
<accession>A0A6A6T5P2</accession>
<dbReference type="AlphaFoldDB" id="A0A6A6T5P2"/>
<protein>
    <submittedName>
        <fullName evidence="2">Uncharacterized protein</fullName>
    </submittedName>
</protein>
<gene>
    <name evidence="2" type="ORF">K491DRAFT_679956</name>
</gene>